<reference evidence="2" key="1">
    <citation type="submission" date="2020-02" db="EMBL/GenBank/DDBJ databases">
        <authorList>
            <person name="Meier V. D."/>
        </authorList>
    </citation>
    <scope>NUCLEOTIDE SEQUENCE</scope>
    <source>
        <strain evidence="2">AVDCRST_MAG57</strain>
    </source>
</reference>
<feature type="region of interest" description="Disordered" evidence="1">
    <location>
        <begin position="1"/>
        <end position="222"/>
    </location>
</feature>
<organism evidence="2">
    <name type="scientific">uncultured Blastococcus sp</name>
    <dbReference type="NCBI Taxonomy" id="217144"/>
    <lineage>
        <taxon>Bacteria</taxon>
        <taxon>Bacillati</taxon>
        <taxon>Actinomycetota</taxon>
        <taxon>Actinomycetes</taxon>
        <taxon>Geodermatophilales</taxon>
        <taxon>Geodermatophilaceae</taxon>
        <taxon>Blastococcus</taxon>
        <taxon>environmental samples</taxon>
    </lineage>
</organism>
<feature type="compositionally biased region" description="Low complexity" evidence="1">
    <location>
        <begin position="184"/>
        <end position="202"/>
    </location>
</feature>
<feature type="non-terminal residue" evidence="2">
    <location>
        <position position="222"/>
    </location>
</feature>
<proteinExistence type="predicted"/>
<feature type="compositionally biased region" description="Basic and acidic residues" evidence="1">
    <location>
        <begin position="76"/>
        <end position="85"/>
    </location>
</feature>
<gene>
    <name evidence="2" type="ORF">AVDCRST_MAG57-3372</name>
</gene>
<feature type="compositionally biased region" description="Gly residues" evidence="1">
    <location>
        <begin position="99"/>
        <end position="113"/>
    </location>
</feature>
<name>A0A6J4JD47_9ACTN</name>
<evidence type="ECO:0000256" key="1">
    <source>
        <dbReference type="SAM" id="MobiDB-lite"/>
    </source>
</evidence>
<dbReference type="AlphaFoldDB" id="A0A6J4JD47"/>
<protein>
    <submittedName>
        <fullName evidence="2">Uncharacterized protein</fullName>
    </submittedName>
</protein>
<feature type="compositionally biased region" description="Low complexity" evidence="1">
    <location>
        <begin position="87"/>
        <end position="98"/>
    </location>
</feature>
<feature type="compositionally biased region" description="Basic residues" evidence="1">
    <location>
        <begin position="165"/>
        <end position="177"/>
    </location>
</feature>
<sequence>GRHAAPDDRVPERRAAAPGGARRGFADADRGRFSGVDGRGDGSGPPVHRPLGTGQAGAGRCPGGAPRSAGALNRRRPGDSGRGDPDGGSPALAHVPGSAGSGAGPVAGGGQSVGGARTAGPAPEGSAPLVALRRADPVPVADAHPLGGSAGRGRRGGGERCRGGVPRHARHGRRRCRRADDGPAQRPPGQAARAGVPAPARARFGRGRTARGEGRDAAVACL</sequence>
<dbReference type="EMBL" id="CADCTI010000275">
    <property type="protein sequence ID" value="CAA9274178.1"/>
    <property type="molecule type" value="Genomic_DNA"/>
</dbReference>
<accession>A0A6J4JD47</accession>
<evidence type="ECO:0000313" key="2">
    <source>
        <dbReference type="EMBL" id="CAA9274178.1"/>
    </source>
</evidence>
<feature type="non-terminal residue" evidence="2">
    <location>
        <position position="1"/>
    </location>
</feature>
<feature type="compositionally biased region" description="Basic and acidic residues" evidence="1">
    <location>
        <begin position="1"/>
        <end position="15"/>
    </location>
</feature>